<dbReference type="InterPro" id="IPR053468">
    <property type="entry name" value="ComGE-like"/>
</dbReference>
<dbReference type="Proteomes" id="UP000254924">
    <property type="component" value="Unassembled WGS sequence"/>
</dbReference>
<keyword evidence="3" id="KW-1185">Reference proteome</keyword>
<sequence>MVIIKNQKLAAYILLESLVALAILACITSILLGEFDRQRKILQDSQDRQEALLLATMAINAKKKELRLNGVSVSIKEHSGGVFVYHEKEELLHALKE</sequence>
<dbReference type="OrthoDB" id="2223452at2"/>
<evidence type="ECO:0000313" key="2">
    <source>
        <dbReference type="EMBL" id="SUN59646.1"/>
    </source>
</evidence>
<dbReference type="Pfam" id="PF11773">
    <property type="entry name" value="ComGE"/>
    <property type="match status" value="1"/>
</dbReference>
<dbReference type="AlphaFoldDB" id="A0A380K3M3"/>
<keyword evidence="1" id="KW-1133">Transmembrane helix</keyword>
<evidence type="ECO:0000313" key="3">
    <source>
        <dbReference type="Proteomes" id="UP000254924"/>
    </source>
</evidence>
<dbReference type="NCBIfam" id="NF041013">
    <property type="entry name" value="T4P_ComGE"/>
    <property type="match status" value="1"/>
</dbReference>
<gene>
    <name evidence="2" type="primary">comGE</name>
    <name evidence="2" type="ORF">NCTC12224_00482</name>
</gene>
<reference evidence="2 3" key="1">
    <citation type="submission" date="2018-06" db="EMBL/GenBank/DDBJ databases">
        <authorList>
            <consortium name="Pathogen Informatics"/>
            <person name="Doyle S."/>
        </authorList>
    </citation>
    <scope>NUCLEOTIDE SEQUENCE [LARGE SCALE GENOMIC DNA]</scope>
    <source>
        <strain evidence="2 3">NCTC12224</strain>
    </source>
</reference>
<proteinExistence type="predicted"/>
<protein>
    <submittedName>
        <fullName evidence="2">Late competence protein ComGE</fullName>
    </submittedName>
</protein>
<feature type="transmembrane region" description="Helical" evidence="1">
    <location>
        <begin position="12"/>
        <end position="32"/>
    </location>
</feature>
<keyword evidence="1" id="KW-0472">Membrane</keyword>
<accession>A0A380K3M3</accession>
<keyword evidence="1" id="KW-0812">Transmembrane</keyword>
<dbReference type="EMBL" id="UHFN01000007">
    <property type="protein sequence ID" value="SUN59646.1"/>
    <property type="molecule type" value="Genomic_DNA"/>
</dbReference>
<evidence type="ECO:0000256" key="1">
    <source>
        <dbReference type="SAM" id="Phobius"/>
    </source>
</evidence>
<organism evidence="2 3">
    <name type="scientific">Streptococcus hyointestinalis</name>
    <dbReference type="NCBI Taxonomy" id="1337"/>
    <lineage>
        <taxon>Bacteria</taxon>
        <taxon>Bacillati</taxon>
        <taxon>Bacillota</taxon>
        <taxon>Bacilli</taxon>
        <taxon>Lactobacillales</taxon>
        <taxon>Streptococcaceae</taxon>
        <taxon>Streptococcus</taxon>
    </lineage>
</organism>
<dbReference type="InterPro" id="IPR021749">
    <property type="entry name" value="ComGE"/>
</dbReference>
<name>A0A380K3M3_9STRE</name>